<dbReference type="EMBL" id="JBHFFA010000007">
    <property type="protein sequence ID" value="KAL2612731.1"/>
    <property type="molecule type" value="Genomic_DNA"/>
</dbReference>
<accession>A0ABD1XXW4</accession>
<comment type="caution">
    <text evidence="1">The sequence shown here is derived from an EMBL/GenBank/DDBJ whole genome shotgun (WGS) entry which is preliminary data.</text>
</comment>
<dbReference type="Proteomes" id="UP001605036">
    <property type="component" value="Unassembled WGS sequence"/>
</dbReference>
<evidence type="ECO:0000313" key="2">
    <source>
        <dbReference type="Proteomes" id="UP001605036"/>
    </source>
</evidence>
<keyword evidence="2" id="KW-1185">Reference proteome</keyword>
<reference evidence="1 2" key="1">
    <citation type="submission" date="2024-09" db="EMBL/GenBank/DDBJ databases">
        <title>Chromosome-scale assembly of Riccia fluitans.</title>
        <authorList>
            <person name="Paukszto L."/>
            <person name="Sawicki J."/>
            <person name="Karawczyk K."/>
            <person name="Piernik-Szablinska J."/>
            <person name="Szczecinska M."/>
            <person name="Mazdziarz M."/>
        </authorList>
    </citation>
    <scope>NUCLEOTIDE SEQUENCE [LARGE SCALE GENOMIC DNA]</scope>
    <source>
        <strain evidence="1">Rf_01</strain>
        <tissue evidence="1">Aerial parts of the thallus</tissue>
    </source>
</reference>
<gene>
    <name evidence="1" type="ORF">R1flu_024423</name>
</gene>
<organism evidence="1 2">
    <name type="scientific">Riccia fluitans</name>
    <dbReference type="NCBI Taxonomy" id="41844"/>
    <lineage>
        <taxon>Eukaryota</taxon>
        <taxon>Viridiplantae</taxon>
        <taxon>Streptophyta</taxon>
        <taxon>Embryophyta</taxon>
        <taxon>Marchantiophyta</taxon>
        <taxon>Marchantiopsida</taxon>
        <taxon>Marchantiidae</taxon>
        <taxon>Marchantiales</taxon>
        <taxon>Ricciaceae</taxon>
        <taxon>Riccia</taxon>
    </lineage>
</organism>
<name>A0ABD1XXW4_9MARC</name>
<sequence>MSQCCDNDSSSNCQPAFLHVPILNHCHQNQPILSSPPEREFKKGSVFLSYESVRKFTLENIMEAIR</sequence>
<dbReference type="AlphaFoldDB" id="A0ABD1XXW4"/>
<proteinExistence type="predicted"/>
<evidence type="ECO:0000313" key="1">
    <source>
        <dbReference type="EMBL" id="KAL2612731.1"/>
    </source>
</evidence>
<protein>
    <submittedName>
        <fullName evidence="1">Uncharacterized protein</fullName>
    </submittedName>
</protein>